<protein>
    <submittedName>
        <fullName evidence="1">Uncharacterized protein</fullName>
    </submittedName>
</protein>
<sequence length="58" mass="6643">MLDLQFPSIHVVALLTVLKSIKKSEILSKDKIDKQEIDICFNLFHLPKTMSATRLESD</sequence>
<dbReference type="EMBL" id="GBRH01166437">
    <property type="protein sequence ID" value="JAE31459.1"/>
    <property type="molecule type" value="Transcribed_RNA"/>
</dbReference>
<reference evidence="1" key="1">
    <citation type="submission" date="2014-09" db="EMBL/GenBank/DDBJ databases">
        <authorList>
            <person name="Magalhaes I.L.F."/>
            <person name="Oliveira U."/>
            <person name="Santos F.R."/>
            <person name="Vidigal T.H.D.A."/>
            <person name="Brescovit A.D."/>
            <person name="Santos A.J."/>
        </authorList>
    </citation>
    <scope>NUCLEOTIDE SEQUENCE</scope>
    <source>
        <tissue evidence="1">Shoot tissue taken approximately 20 cm above the soil surface</tissue>
    </source>
</reference>
<name>A0A0A9H6N8_ARUDO</name>
<accession>A0A0A9H6N8</accession>
<evidence type="ECO:0000313" key="1">
    <source>
        <dbReference type="EMBL" id="JAE31459.1"/>
    </source>
</evidence>
<proteinExistence type="predicted"/>
<organism evidence="1">
    <name type="scientific">Arundo donax</name>
    <name type="common">Giant reed</name>
    <name type="synonym">Donax arundinaceus</name>
    <dbReference type="NCBI Taxonomy" id="35708"/>
    <lineage>
        <taxon>Eukaryota</taxon>
        <taxon>Viridiplantae</taxon>
        <taxon>Streptophyta</taxon>
        <taxon>Embryophyta</taxon>
        <taxon>Tracheophyta</taxon>
        <taxon>Spermatophyta</taxon>
        <taxon>Magnoliopsida</taxon>
        <taxon>Liliopsida</taxon>
        <taxon>Poales</taxon>
        <taxon>Poaceae</taxon>
        <taxon>PACMAD clade</taxon>
        <taxon>Arundinoideae</taxon>
        <taxon>Arundineae</taxon>
        <taxon>Arundo</taxon>
    </lineage>
</organism>
<reference evidence="1" key="2">
    <citation type="journal article" date="2015" name="Data Brief">
        <title>Shoot transcriptome of the giant reed, Arundo donax.</title>
        <authorList>
            <person name="Barrero R.A."/>
            <person name="Guerrero F.D."/>
            <person name="Moolhuijzen P."/>
            <person name="Goolsby J.A."/>
            <person name="Tidwell J."/>
            <person name="Bellgard S.E."/>
            <person name="Bellgard M.I."/>
        </authorList>
    </citation>
    <scope>NUCLEOTIDE SEQUENCE</scope>
    <source>
        <tissue evidence="1">Shoot tissue taken approximately 20 cm above the soil surface</tissue>
    </source>
</reference>
<dbReference type="AlphaFoldDB" id="A0A0A9H6N8"/>